<keyword evidence="2" id="KW-1185">Reference proteome</keyword>
<dbReference type="EMBL" id="CP127294">
    <property type="protein sequence ID" value="WIX83297.1"/>
    <property type="molecule type" value="Genomic_DNA"/>
</dbReference>
<sequence>MAAFDPSAELSAELDFRLLRNTFVTMFRGPVVPQDEHEPGRPEVGAVFTRGDVAQAVVDKFAGAQASVARAVLDIFADQARGALLVGHRMMCLVQSDDPRLSFPAVGATPVSWNDAERLDSQRGL</sequence>
<accession>A0A9Y2INX8</accession>
<organism evidence="1 2">
    <name type="scientific">Amycolatopsis carbonis</name>
    <dbReference type="NCBI Taxonomy" id="715471"/>
    <lineage>
        <taxon>Bacteria</taxon>
        <taxon>Bacillati</taxon>
        <taxon>Actinomycetota</taxon>
        <taxon>Actinomycetes</taxon>
        <taxon>Pseudonocardiales</taxon>
        <taxon>Pseudonocardiaceae</taxon>
        <taxon>Amycolatopsis</taxon>
    </lineage>
</organism>
<proteinExistence type="predicted"/>
<gene>
    <name evidence="1" type="ORF">QRX50_22315</name>
</gene>
<name>A0A9Y2INX8_9PSEU</name>
<dbReference type="AlphaFoldDB" id="A0A9Y2INX8"/>
<dbReference type="KEGG" id="acab:QRX50_22315"/>
<protein>
    <submittedName>
        <fullName evidence="1">Uncharacterized protein</fullName>
    </submittedName>
</protein>
<evidence type="ECO:0000313" key="2">
    <source>
        <dbReference type="Proteomes" id="UP001236014"/>
    </source>
</evidence>
<dbReference type="Proteomes" id="UP001236014">
    <property type="component" value="Chromosome"/>
</dbReference>
<reference evidence="1 2" key="1">
    <citation type="submission" date="2023-06" db="EMBL/GenBank/DDBJ databases">
        <authorList>
            <person name="Oyuntsetseg B."/>
            <person name="Kim S.B."/>
        </authorList>
    </citation>
    <scope>NUCLEOTIDE SEQUENCE [LARGE SCALE GENOMIC DNA]</scope>
    <source>
        <strain evidence="1 2">2-15</strain>
    </source>
</reference>
<dbReference type="RefSeq" id="WP_285973850.1">
    <property type="nucleotide sequence ID" value="NZ_CP127294.1"/>
</dbReference>
<evidence type="ECO:0000313" key="1">
    <source>
        <dbReference type="EMBL" id="WIX83297.1"/>
    </source>
</evidence>